<keyword evidence="4 10" id="KW-1133">Transmembrane helix</keyword>
<evidence type="ECO:0000256" key="9">
    <source>
        <dbReference type="RuleBase" id="RU000688"/>
    </source>
</evidence>
<dbReference type="PRINTS" id="PR00237">
    <property type="entry name" value="GPCRRHODOPSN"/>
</dbReference>
<feature type="transmembrane region" description="Helical" evidence="10">
    <location>
        <begin position="39"/>
        <end position="62"/>
    </location>
</feature>
<keyword evidence="3 9" id="KW-0812">Transmembrane</keyword>
<dbReference type="GO" id="GO:0001594">
    <property type="term" value="F:trace-amine receptor activity"/>
    <property type="evidence" value="ECO:0007669"/>
    <property type="project" value="TreeGrafter"/>
</dbReference>
<keyword evidence="2" id="KW-1003">Cell membrane</keyword>
<dbReference type="RefSeq" id="XP_032814066.1">
    <property type="nucleotide sequence ID" value="XM_032958175.1"/>
</dbReference>
<evidence type="ECO:0000256" key="8">
    <source>
        <dbReference type="ARBA" id="ARBA00023224"/>
    </source>
</evidence>
<feature type="transmembrane region" description="Helical" evidence="10">
    <location>
        <begin position="211"/>
        <end position="229"/>
    </location>
</feature>
<protein>
    <submittedName>
        <fullName evidence="13">Trace amine-associated receptor 13c-like</fullName>
    </submittedName>
</protein>
<dbReference type="Pfam" id="PF00001">
    <property type="entry name" value="7tm_1"/>
    <property type="match status" value="1"/>
</dbReference>
<dbReference type="PANTHER" id="PTHR24249:SF406">
    <property type="entry name" value="G-PROTEIN COUPLED RECEPTORS FAMILY 1 PROFILE DOMAIN-CONTAINING PROTEIN"/>
    <property type="match status" value="1"/>
</dbReference>
<reference evidence="13" key="1">
    <citation type="submission" date="2025-08" db="UniProtKB">
        <authorList>
            <consortium name="RefSeq"/>
        </authorList>
    </citation>
    <scope>IDENTIFICATION</scope>
    <source>
        <tissue evidence="13">Sperm</tissue>
    </source>
</reference>
<feature type="domain" description="G-protein coupled receptors family 1 profile" evidence="11">
    <location>
        <begin position="54"/>
        <end position="316"/>
    </location>
</feature>
<dbReference type="SMART" id="SM01381">
    <property type="entry name" value="7TM_GPCR_Srsx"/>
    <property type="match status" value="1"/>
</dbReference>
<gene>
    <name evidence="13" type="primary">LOC116944515</name>
</gene>
<dbReference type="PRINTS" id="PR01102">
    <property type="entry name" value="5HT6RECEPTR"/>
</dbReference>
<evidence type="ECO:0000259" key="11">
    <source>
        <dbReference type="PROSITE" id="PS50262"/>
    </source>
</evidence>
<feature type="transmembrane region" description="Helical" evidence="10">
    <location>
        <begin position="154"/>
        <end position="174"/>
    </location>
</feature>
<feature type="transmembrane region" description="Helical" evidence="10">
    <location>
        <begin position="74"/>
        <end position="93"/>
    </location>
</feature>
<comment type="similarity">
    <text evidence="9">Belongs to the G-protein coupled receptor 1 family.</text>
</comment>
<dbReference type="InterPro" id="IPR017452">
    <property type="entry name" value="GPCR_Rhodpsn_7TM"/>
</dbReference>
<evidence type="ECO:0000256" key="10">
    <source>
        <dbReference type="SAM" id="Phobius"/>
    </source>
</evidence>
<dbReference type="Proteomes" id="UP001318040">
    <property type="component" value="Chromosome 21"/>
</dbReference>
<dbReference type="KEGG" id="pmrn:116944515"/>
<accession>A0AAJ7TBY7</accession>
<evidence type="ECO:0000256" key="5">
    <source>
        <dbReference type="ARBA" id="ARBA00023040"/>
    </source>
</evidence>
<dbReference type="AlphaFoldDB" id="A0AAJ7TBY7"/>
<evidence type="ECO:0000256" key="1">
    <source>
        <dbReference type="ARBA" id="ARBA00004651"/>
    </source>
</evidence>
<dbReference type="InterPro" id="IPR000276">
    <property type="entry name" value="GPCR_Rhodpsn"/>
</dbReference>
<evidence type="ECO:0000256" key="4">
    <source>
        <dbReference type="ARBA" id="ARBA00022989"/>
    </source>
</evidence>
<dbReference type="InterPro" id="IPR050569">
    <property type="entry name" value="TAAR"/>
</dbReference>
<evidence type="ECO:0000313" key="13">
    <source>
        <dbReference type="RefSeq" id="XP_032814066.1"/>
    </source>
</evidence>
<evidence type="ECO:0000256" key="6">
    <source>
        <dbReference type="ARBA" id="ARBA00023136"/>
    </source>
</evidence>
<feature type="transmembrane region" description="Helical" evidence="10">
    <location>
        <begin position="303"/>
        <end position="319"/>
    </location>
</feature>
<keyword evidence="8 9" id="KW-0807">Transducer</keyword>
<evidence type="ECO:0000313" key="12">
    <source>
        <dbReference type="Proteomes" id="UP001318040"/>
    </source>
</evidence>
<evidence type="ECO:0000256" key="3">
    <source>
        <dbReference type="ARBA" id="ARBA00022692"/>
    </source>
</evidence>
<dbReference type="GO" id="GO:0005886">
    <property type="term" value="C:plasma membrane"/>
    <property type="evidence" value="ECO:0007669"/>
    <property type="project" value="UniProtKB-SubCell"/>
</dbReference>
<proteinExistence type="inferred from homology"/>
<dbReference type="Gene3D" id="1.20.1070.10">
    <property type="entry name" value="Rhodopsin 7-helix transmembrane proteins"/>
    <property type="match status" value="1"/>
</dbReference>
<dbReference type="PANTHER" id="PTHR24249">
    <property type="entry name" value="HISTAMINE RECEPTOR-RELATED G-PROTEIN COUPLED RECEPTOR"/>
    <property type="match status" value="1"/>
</dbReference>
<keyword evidence="12" id="KW-1185">Reference proteome</keyword>
<dbReference type="SUPFAM" id="SSF81321">
    <property type="entry name" value="Family A G protein-coupled receptor-like"/>
    <property type="match status" value="1"/>
</dbReference>
<sequence>MTRNSSSSSGNSSGGGGCKVQFNNLNCTGPYLPAVERSVILTIITVSIVATVLGNLLIVGAVASTRQLRTRANALALSLAVSDLLIGLLIMPVRMLGTVYQCWFLDEVLCHVAYFVDYTLTTTSIFHVGAIAYDRHVAICDPLRYPARVTNRTLGLMLALCWLGAALFTAPTLISLVPTWSRGIIERVGCPDDCSFFVSVGFHFFFGETTYLVSLVTVVGVYAKIYVVARRQARQIQANANTAGDGNNRSALSNMKREHNAAKTLGAIIGVFMFAWLPFVLVVTTTPGVASVAVGVSLEVTMWMGYTSSAVNPFLYALLNRHFRAAFRDVLCLRGDGGERRTGSATALD</sequence>
<dbReference type="PROSITE" id="PS51257">
    <property type="entry name" value="PROKAR_LIPOPROTEIN"/>
    <property type="match status" value="1"/>
</dbReference>
<dbReference type="PROSITE" id="PS50262">
    <property type="entry name" value="G_PROTEIN_RECEP_F1_2"/>
    <property type="match status" value="1"/>
</dbReference>
<comment type="subcellular location">
    <subcellularLocation>
        <location evidence="1">Cell membrane</location>
        <topology evidence="1">Multi-pass membrane protein</topology>
    </subcellularLocation>
</comment>
<keyword evidence="5 9" id="KW-0297">G-protein coupled receptor</keyword>
<keyword evidence="7 9" id="KW-0675">Receptor</keyword>
<evidence type="ECO:0000256" key="2">
    <source>
        <dbReference type="ARBA" id="ARBA00022475"/>
    </source>
</evidence>
<evidence type="ECO:0000256" key="7">
    <source>
        <dbReference type="ARBA" id="ARBA00023170"/>
    </source>
</evidence>
<name>A0AAJ7TBY7_PETMA</name>
<feature type="transmembrane region" description="Helical" evidence="10">
    <location>
        <begin position="265"/>
        <end position="283"/>
    </location>
</feature>
<organism evidence="12 13">
    <name type="scientific">Petromyzon marinus</name>
    <name type="common">Sea lamprey</name>
    <dbReference type="NCBI Taxonomy" id="7757"/>
    <lineage>
        <taxon>Eukaryota</taxon>
        <taxon>Metazoa</taxon>
        <taxon>Chordata</taxon>
        <taxon>Craniata</taxon>
        <taxon>Vertebrata</taxon>
        <taxon>Cyclostomata</taxon>
        <taxon>Hyperoartia</taxon>
        <taxon>Petromyzontiformes</taxon>
        <taxon>Petromyzontidae</taxon>
        <taxon>Petromyzon</taxon>
    </lineage>
</organism>
<feature type="transmembrane region" description="Helical" evidence="10">
    <location>
        <begin position="113"/>
        <end position="133"/>
    </location>
</feature>
<dbReference type="PROSITE" id="PS00237">
    <property type="entry name" value="G_PROTEIN_RECEP_F1_1"/>
    <property type="match status" value="1"/>
</dbReference>
<keyword evidence="6 10" id="KW-0472">Membrane</keyword>